<proteinExistence type="predicted"/>
<dbReference type="AlphaFoldDB" id="A0A7Y0BT03"/>
<name>A0A7Y0BT03_9SPHN</name>
<protein>
    <submittedName>
        <fullName evidence="1">DUF1173 domain-containing protein</fullName>
    </submittedName>
</protein>
<comment type="caution">
    <text evidence="1">The sequence shown here is derived from an EMBL/GenBank/DDBJ whole genome shotgun (WGS) entry which is preliminary data.</text>
</comment>
<reference evidence="1 2" key="1">
    <citation type="submission" date="2020-04" db="EMBL/GenBank/DDBJ databases">
        <title>Novosphingobium sp. TW-4 isolated from soil.</title>
        <authorList>
            <person name="Dahal R.H."/>
            <person name="Chaudhary D.K."/>
        </authorList>
    </citation>
    <scope>NUCLEOTIDE SEQUENCE [LARGE SCALE GENOMIC DNA]</scope>
    <source>
        <strain evidence="1 2">TW-4</strain>
    </source>
</reference>
<keyword evidence="2" id="KW-1185">Reference proteome</keyword>
<dbReference type="Pfam" id="PF06666">
    <property type="entry name" value="DUF1173"/>
    <property type="match status" value="1"/>
</dbReference>
<dbReference type="RefSeq" id="WP_169495216.1">
    <property type="nucleotide sequence ID" value="NZ_JABBGM010000015.1"/>
</dbReference>
<accession>A0A7Y0BT03</accession>
<sequence>MQHYALLEREVGEDDPRLGVLLAEAHSRRERAICLCRRDHKLPLYIARRQGSYVLARWPGTGARHASACNHYEAPDFLTGLGQVRGSAMVEHEDNGETELKFAFPLSRGPARAASSSFTNDKPEVRSNGLRLTMRGLLHVLWDKAELTHWHPRMAGKRNWFVVRRALVHAALGCKARGQTLAQVLFVPETFQLDRKEDLVGRRRTDLAMAHASRDAIMIVIGEVKAIEPARFVEKILVRHLPDWPFLMDEDMARRFHKRFAIEEELWRSDGGGGHLVMGATFSIGASGLPQLCEIAVMPVTREWIPYESLDEQVLVNKAIGESRRLVKGLRVNLGPERPIASIALKDTGLDATAIHLVRNVPDPAYDDALAALMQTPGVRHVVWQPGEDLPPPEPRR</sequence>
<dbReference type="InterPro" id="IPR009553">
    <property type="entry name" value="DUF1173"/>
</dbReference>
<organism evidence="1 2">
    <name type="scientific">Novosphingobium olei</name>
    <dbReference type="NCBI Taxonomy" id="2728851"/>
    <lineage>
        <taxon>Bacteria</taxon>
        <taxon>Pseudomonadati</taxon>
        <taxon>Pseudomonadota</taxon>
        <taxon>Alphaproteobacteria</taxon>
        <taxon>Sphingomonadales</taxon>
        <taxon>Sphingomonadaceae</taxon>
        <taxon>Novosphingobium</taxon>
    </lineage>
</organism>
<dbReference type="EMBL" id="JABBGM010000015">
    <property type="protein sequence ID" value="NML96014.1"/>
    <property type="molecule type" value="Genomic_DNA"/>
</dbReference>
<gene>
    <name evidence="1" type="ORF">HHL27_20295</name>
</gene>
<dbReference type="Proteomes" id="UP000583556">
    <property type="component" value="Unassembled WGS sequence"/>
</dbReference>
<evidence type="ECO:0000313" key="2">
    <source>
        <dbReference type="Proteomes" id="UP000583556"/>
    </source>
</evidence>
<evidence type="ECO:0000313" key="1">
    <source>
        <dbReference type="EMBL" id="NML96014.1"/>
    </source>
</evidence>